<sequence length="257" mass="27986">MLIKKKKLRSHTEDRYLALALATTAGILNAMALGAFGFFPSHMSGNTSQISTEVFTSDFDSLIFLAGLIMAFVVGCTSARLFIIAGERRKIRTVFCQIILAEGIALTSASLFEKMFYSPEYNGEVLLMLAFLMGLHNATSTQLSNGRVRSTHITGTLTDAGIALGTYVSSFVSRAEPCDRRFAQKQLHTHLTTVFSFLSGCIAGLMLFKGYGFNAMIALGIFLITLATSAIIITLNNAKKVSVQRKLSAHNLKHPTK</sequence>
<dbReference type="RefSeq" id="WP_006122016.1">
    <property type="nucleotide sequence ID" value="NZ_AHIE01000038.1"/>
</dbReference>
<keyword evidence="1" id="KW-0472">Membrane</keyword>
<feature type="transmembrane region" description="Helical" evidence="1">
    <location>
        <begin position="59"/>
        <end position="82"/>
    </location>
</feature>
<name>H3RKG2_PANSE</name>
<geneLocation type="plasmid" evidence="2 5">
    <name>pDSJ10</name>
</geneLocation>
<dbReference type="OrthoDB" id="270162at2"/>
<accession>H3RKG2</accession>
<proteinExistence type="predicted"/>
<protein>
    <submittedName>
        <fullName evidence="3">Uncharacterized DUF1275 family protein</fullName>
    </submittedName>
</protein>
<keyword evidence="1" id="KW-1133">Transmembrane helix</keyword>
<evidence type="ECO:0000256" key="1">
    <source>
        <dbReference type="SAM" id="Phobius"/>
    </source>
</evidence>
<dbReference type="EMBL" id="AHIE01000038">
    <property type="protein sequence ID" value="EHT98203.1"/>
    <property type="molecule type" value="Genomic_DNA"/>
</dbReference>
<evidence type="ECO:0000313" key="4">
    <source>
        <dbReference type="Proteomes" id="UP000005050"/>
    </source>
</evidence>
<keyword evidence="2" id="KW-0614">Plasmid</keyword>
<reference evidence="3" key="2">
    <citation type="submission" date="2012-01" db="EMBL/GenBank/DDBJ databases">
        <authorList>
            <person name="Biehl B.S."/>
            <person name="Ding Y."/>
            <person name="Dugan-Rocha S.P."/>
            <person name="Gibbs R.A."/>
            <person name="Glasner J.D."/>
            <person name="Kovar C."/>
            <person name="Muzny D.M."/>
            <person name="Neeno-Eckwall E.C."/>
            <person name="Perna N.T."/>
            <person name="Qin X."/>
            <person name="von Bodman S.B."/>
            <person name="Weinstock G.M."/>
        </authorList>
    </citation>
    <scope>NUCLEOTIDE SEQUENCE</scope>
    <source>
        <strain evidence="3">DC283</strain>
    </source>
</reference>
<dbReference type="Proteomes" id="UP000005050">
    <property type="component" value="Unassembled WGS sequence"/>
</dbReference>
<dbReference type="InterPro" id="IPR010699">
    <property type="entry name" value="DUF1275"/>
</dbReference>
<evidence type="ECO:0000313" key="5">
    <source>
        <dbReference type="Proteomes" id="UP000192380"/>
    </source>
</evidence>
<dbReference type="PATRIC" id="fig|660596.6.peg.4879"/>
<organism evidence="3 4">
    <name type="scientific">Pantoea stewartii subsp. stewartii DC283</name>
    <dbReference type="NCBI Taxonomy" id="660596"/>
    <lineage>
        <taxon>Bacteria</taxon>
        <taxon>Pseudomonadati</taxon>
        <taxon>Pseudomonadota</taxon>
        <taxon>Gammaproteobacteria</taxon>
        <taxon>Enterobacterales</taxon>
        <taxon>Erwiniaceae</taxon>
        <taxon>Pantoea</taxon>
    </lineage>
</organism>
<keyword evidence="5" id="KW-1185">Reference proteome</keyword>
<gene>
    <name evidence="3" type="ORF">CKS_3078</name>
    <name evidence="2" type="ORF">DSJ_25815</name>
</gene>
<dbReference type="PANTHER" id="PTHR37314:SF4">
    <property type="entry name" value="UPF0700 TRANSMEMBRANE PROTEIN YOAK"/>
    <property type="match status" value="1"/>
</dbReference>
<reference evidence="2 5" key="3">
    <citation type="submission" date="2016-10" db="EMBL/GenBank/DDBJ databases">
        <title>Complete Genome Assembly of Pantoea stewartii subsp. stewartii DC283, a Corn Pathogen.</title>
        <authorList>
            <person name="Duong D.A."/>
            <person name="Stevens A.M."/>
            <person name="Jensen R.V."/>
        </authorList>
    </citation>
    <scope>NUCLEOTIDE SEQUENCE [LARGE SCALE GENOMIC DNA]</scope>
    <source>
        <strain evidence="2 5">DC283</strain>
        <plasmid evidence="2 5">pDSJ10</plasmid>
    </source>
</reference>
<dbReference type="EMBL" id="CP017591">
    <property type="protein sequence ID" value="ARF52633.1"/>
    <property type="molecule type" value="Genomic_DNA"/>
</dbReference>
<dbReference type="Proteomes" id="UP000192380">
    <property type="component" value="Plasmid pDSJ10"/>
</dbReference>
<feature type="transmembrane region" description="Helical" evidence="1">
    <location>
        <begin position="190"/>
        <end position="208"/>
    </location>
</feature>
<reference evidence="3 4" key="1">
    <citation type="journal article" date="2012" name="Mol. Microbiol.">
        <title>The genetic and structural basis of two distinct terminal side branch residues in stewartan and amylovoran exopolysaccharides and their potential role in host adaptation.</title>
        <authorList>
            <person name="Wang X."/>
            <person name="Yang F."/>
            <person name="von Bodman S.B."/>
        </authorList>
    </citation>
    <scope>NUCLEOTIDE SEQUENCE [LARGE SCALE GENOMIC DNA]</scope>
    <source>
        <strain evidence="3 4">DC283</strain>
    </source>
</reference>
<dbReference type="Pfam" id="PF06912">
    <property type="entry name" value="DUF1275"/>
    <property type="match status" value="1"/>
</dbReference>
<feature type="transmembrane region" description="Helical" evidence="1">
    <location>
        <begin position="16"/>
        <end position="39"/>
    </location>
</feature>
<dbReference type="eggNOG" id="COG3619">
    <property type="taxonomic scope" value="Bacteria"/>
</dbReference>
<dbReference type="AlphaFoldDB" id="H3RKG2"/>
<evidence type="ECO:0000313" key="2">
    <source>
        <dbReference type="EMBL" id="ARF52633.1"/>
    </source>
</evidence>
<evidence type="ECO:0000313" key="3">
    <source>
        <dbReference type="EMBL" id="EHT98203.1"/>
    </source>
</evidence>
<dbReference type="PANTHER" id="PTHR37314">
    <property type="entry name" value="SLR0142 PROTEIN"/>
    <property type="match status" value="1"/>
</dbReference>
<dbReference type="KEGG" id="pstw:DSJ_25815"/>
<keyword evidence="1" id="KW-0812">Transmembrane</keyword>
<feature type="transmembrane region" description="Helical" evidence="1">
    <location>
        <begin position="214"/>
        <end position="235"/>
    </location>
</feature>